<protein>
    <submittedName>
        <fullName evidence="1">Uncharacterized protein</fullName>
    </submittedName>
</protein>
<dbReference type="EMBL" id="JAEHOH010000028">
    <property type="protein sequence ID" value="MBK0420381.1"/>
    <property type="molecule type" value="Genomic_DNA"/>
</dbReference>
<comment type="caution">
    <text evidence="1">The sequence shown here is derived from an EMBL/GenBank/DDBJ whole genome shotgun (WGS) entry which is preliminary data.</text>
</comment>
<organism evidence="1 2">
    <name type="scientific">Leucobacter chromiisoli</name>
    <dbReference type="NCBI Taxonomy" id="2796471"/>
    <lineage>
        <taxon>Bacteria</taxon>
        <taxon>Bacillati</taxon>
        <taxon>Actinomycetota</taxon>
        <taxon>Actinomycetes</taxon>
        <taxon>Micrococcales</taxon>
        <taxon>Microbacteriaceae</taxon>
        <taxon>Leucobacter</taxon>
    </lineage>
</organism>
<dbReference type="Proteomes" id="UP000608530">
    <property type="component" value="Unassembled WGS sequence"/>
</dbReference>
<dbReference type="AlphaFoldDB" id="A0A934UWC2"/>
<accession>A0A934UWC2</accession>
<keyword evidence="2" id="KW-1185">Reference proteome</keyword>
<evidence type="ECO:0000313" key="2">
    <source>
        <dbReference type="Proteomes" id="UP000608530"/>
    </source>
</evidence>
<sequence>MTRPIVGRSEQVPVKLPGALVWELWKRSDTEGLPVAQIIENAIAKKDAPPPPAKTHETHNIIIALVKAGLDDGRIAVEIDRTRGYVADVRRHYGMKPNKRKEAA</sequence>
<gene>
    <name evidence="1" type="ORF">JD276_15235</name>
</gene>
<name>A0A934UWC2_9MICO</name>
<dbReference type="RefSeq" id="WP_200116520.1">
    <property type="nucleotide sequence ID" value="NZ_JAEHOH010000028.1"/>
</dbReference>
<proteinExistence type="predicted"/>
<evidence type="ECO:0000313" key="1">
    <source>
        <dbReference type="EMBL" id="MBK0420381.1"/>
    </source>
</evidence>
<reference evidence="1" key="1">
    <citation type="submission" date="2020-12" db="EMBL/GenBank/DDBJ databases">
        <title>Leucobacter sp. CAS1, isolated from Chromium sludge.</title>
        <authorList>
            <person name="Xu Z."/>
        </authorList>
    </citation>
    <scope>NUCLEOTIDE SEQUENCE</scope>
    <source>
        <strain evidence="1">CSA1</strain>
    </source>
</reference>